<feature type="transmembrane region" description="Helical" evidence="1">
    <location>
        <begin position="85"/>
        <end position="103"/>
    </location>
</feature>
<dbReference type="Proteomes" id="UP001500238">
    <property type="component" value="Unassembled WGS sequence"/>
</dbReference>
<keyword evidence="1" id="KW-0472">Membrane</keyword>
<name>A0ABN1HZG8_9SPHN</name>
<sequence length="148" mass="15738">MPTPSSRPIVSAVHPLHVLLAAYPIAFFSGAFVTDIVYLNTAVMMWANFSVWLITGGLVMGVAAAVVGMAEALLSKNKSTLRPGWIHSAGNALVLALSLWNAFVHSRDAWTSVVPTGIILSGTVTVLVIVVNWLGTARTVRQLTGDVR</sequence>
<organism evidence="3 4">
    <name type="scientific">Sphingomonas insulae</name>
    <dbReference type="NCBI Taxonomy" id="424800"/>
    <lineage>
        <taxon>Bacteria</taxon>
        <taxon>Pseudomonadati</taxon>
        <taxon>Pseudomonadota</taxon>
        <taxon>Alphaproteobacteria</taxon>
        <taxon>Sphingomonadales</taxon>
        <taxon>Sphingomonadaceae</taxon>
        <taxon>Sphingomonas</taxon>
    </lineage>
</organism>
<gene>
    <name evidence="3" type="ORF">GCM10009102_30240</name>
</gene>
<evidence type="ECO:0000313" key="3">
    <source>
        <dbReference type="EMBL" id="GAA0675837.1"/>
    </source>
</evidence>
<dbReference type="PIRSF" id="PIRSF029509">
    <property type="entry name" value="UCP029509"/>
    <property type="match status" value="1"/>
</dbReference>
<protein>
    <submittedName>
        <fullName evidence="3">DUF2231 domain-containing protein</fullName>
    </submittedName>
</protein>
<comment type="caution">
    <text evidence="3">The sequence shown here is derived from an EMBL/GenBank/DDBJ whole genome shotgun (WGS) entry which is preliminary data.</text>
</comment>
<dbReference type="InterPro" id="IPR019251">
    <property type="entry name" value="DUF2231_TM"/>
</dbReference>
<dbReference type="Pfam" id="PF09990">
    <property type="entry name" value="DUF2231"/>
    <property type="match status" value="1"/>
</dbReference>
<keyword evidence="1" id="KW-0812">Transmembrane</keyword>
<reference evidence="3 4" key="1">
    <citation type="journal article" date="2019" name="Int. J. Syst. Evol. Microbiol.">
        <title>The Global Catalogue of Microorganisms (GCM) 10K type strain sequencing project: providing services to taxonomists for standard genome sequencing and annotation.</title>
        <authorList>
            <consortium name="The Broad Institute Genomics Platform"/>
            <consortium name="The Broad Institute Genome Sequencing Center for Infectious Disease"/>
            <person name="Wu L."/>
            <person name="Ma J."/>
        </authorList>
    </citation>
    <scope>NUCLEOTIDE SEQUENCE [LARGE SCALE GENOMIC DNA]</scope>
    <source>
        <strain evidence="3 4">JCM 14603</strain>
    </source>
</reference>
<accession>A0ABN1HZG8</accession>
<keyword evidence="1" id="KW-1133">Transmembrane helix</keyword>
<feature type="domain" description="DUF2231" evidence="2">
    <location>
        <begin position="14"/>
        <end position="140"/>
    </location>
</feature>
<evidence type="ECO:0000313" key="4">
    <source>
        <dbReference type="Proteomes" id="UP001500238"/>
    </source>
</evidence>
<proteinExistence type="predicted"/>
<feature type="transmembrane region" description="Helical" evidence="1">
    <location>
        <begin position="12"/>
        <end position="39"/>
    </location>
</feature>
<feature type="transmembrane region" description="Helical" evidence="1">
    <location>
        <begin position="109"/>
        <end position="134"/>
    </location>
</feature>
<dbReference type="InterPro" id="IPR016923">
    <property type="entry name" value="UCP029509"/>
</dbReference>
<evidence type="ECO:0000259" key="2">
    <source>
        <dbReference type="Pfam" id="PF09990"/>
    </source>
</evidence>
<keyword evidence="4" id="KW-1185">Reference proteome</keyword>
<feature type="transmembrane region" description="Helical" evidence="1">
    <location>
        <begin position="51"/>
        <end position="73"/>
    </location>
</feature>
<dbReference type="RefSeq" id="WP_163956732.1">
    <property type="nucleotide sequence ID" value="NZ_BAAAES010000011.1"/>
</dbReference>
<dbReference type="EMBL" id="BAAAES010000011">
    <property type="protein sequence ID" value="GAA0675837.1"/>
    <property type="molecule type" value="Genomic_DNA"/>
</dbReference>
<evidence type="ECO:0000256" key="1">
    <source>
        <dbReference type="SAM" id="Phobius"/>
    </source>
</evidence>